<dbReference type="Pfam" id="PF13531">
    <property type="entry name" value="SBP_bac_11"/>
    <property type="match status" value="1"/>
</dbReference>
<keyword evidence="3 4" id="KW-0732">Signal</keyword>
<proteinExistence type="inferred from homology"/>
<dbReference type="PIRSF" id="PIRSF004846">
    <property type="entry name" value="ModA"/>
    <property type="match status" value="1"/>
</dbReference>
<dbReference type="EMBL" id="CP095043">
    <property type="protein sequence ID" value="UOQ60423.1"/>
    <property type="molecule type" value="Genomic_DNA"/>
</dbReference>
<comment type="similarity">
    <text evidence="1">Belongs to the bacterial solute-binding protein ModA family.</text>
</comment>
<feature type="signal peptide" evidence="4">
    <location>
        <begin position="1"/>
        <end position="26"/>
    </location>
</feature>
<keyword evidence="6" id="KW-1185">Reference proteome</keyword>
<protein>
    <submittedName>
        <fullName evidence="5">Molybdate ABC transporter substrate-binding protein</fullName>
    </submittedName>
</protein>
<evidence type="ECO:0000256" key="4">
    <source>
        <dbReference type="SAM" id="SignalP"/>
    </source>
</evidence>
<dbReference type="NCBIfam" id="TIGR01256">
    <property type="entry name" value="modA"/>
    <property type="match status" value="1"/>
</dbReference>
<evidence type="ECO:0000313" key="5">
    <source>
        <dbReference type="EMBL" id="UOQ60423.1"/>
    </source>
</evidence>
<dbReference type="Proteomes" id="UP000831775">
    <property type="component" value="Chromosome"/>
</dbReference>
<evidence type="ECO:0000313" key="6">
    <source>
        <dbReference type="Proteomes" id="UP000831775"/>
    </source>
</evidence>
<dbReference type="PANTHER" id="PTHR30632">
    <property type="entry name" value="MOLYBDATE-BINDING PERIPLASMIC PROTEIN"/>
    <property type="match status" value="1"/>
</dbReference>
<dbReference type="PANTHER" id="PTHR30632:SF0">
    <property type="entry name" value="SULFATE-BINDING PROTEIN"/>
    <property type="match status" value="1"/>
</dbReference>
<reference evidence="5 6" key="1">
    <citation type="submission" date="2022-04" db="EMBL/GenBank/DDBJ databases">
        <title>Leucobacter sp. isolated from rhizosphere of onion.</title>
        <authorList>
            <person name="Won M."/>
            <person name="Lee C.-M."/>
            <person name="Woen H.-Y."/>
            <person name="Kwon S.-W."/>
        </authorList>
    </citation>
    <scope>NUCLEOTIDE SEQUENCE [LARGE SCALE GENOMIC DNA]</scope>
    <source>
        <strain evidence="5 6">H25R-14</strain>
    </source>
</reference>
<organism evidence="5 6">
    <name type="scientific">Leucobacter rhizosphaerae</name>
    <dbReference type="NCBI Taxonomy" id="2932245"/>
    <lineage>
        <taxon>Bacteria</taxon>
        <taxon>Bacillati</taxon>
        <taxon>Actinomycetota</taxon>
        <taxon>Actinomycetes</taxon>
        <taxon>Micrococcales</taxon>
        <taxon>Microbacteriaceae</taxon>
        <taxon>Leucobacter</taxon>
    </lineage>
</organism>
<dbReference type="PROSITE" id="PS51257">
    <property type="entry name" value="PROKAR_LIPOPROTEIN"/>
    <property type="match status" value="1"/>
</dbReference>
<sequence>MAAPTSRGIPARTPVRLFAATLLVAAAGTLLGCAPQSTPEETTPADATADTDTLSGELAVFAAASLEPAFEPLAESFEALHPEIDLTFTYDGSSVLATQILAGAPVDVFASADEANMQKVVDGGLIDGSPTTFATSELVIAVAPGNPLGISDLADLAAPTESGAPPVVVVCAAEVPCGSASQTLLERDGVELAPASEEQNVSAVLTKVAAGEADAGLVYASDVLRSGGDVDGIEITDASDAAGSYVIAPVSDAASPEVARAFIEFLSTDEAQQLLEDLGFRAP</sequence>
<evidence type="ECO:0000256" key="2">
    <source>
        <dbReference type="ARBA" id="ARBA00022723"/>
    </source>
</evidence>
<keyword evidence="2" id="KW-0479">Metal-binding</keyword>
<dbReference type="SUPFAM" id="SSF53850">
    <property type="entry name" value="Periplasmic binding protein-like II"/>
    <property type="match status" value="1"/>
</dbReference>
<dbReference type="Gene3D" id="3.40.190.10">
    <property type="entry name" value="Periplasmic binding protein-like II"/>
    <property type="match status" value="2"/>
</dbReference>
<gene>
    <name evidence="5" type="primary">modA</name>
    <name evidence="5" type="ORF">MUN76_00080</name>
</gene>
<evidence type="ECO:0000256" key="3">
    <source>
        <dbReference type="ARBA" id="ARBA00022729"/>
    </source>
</evidence>
<evidence type="ECO:0000256" key="1">
    <source>
        <dbReference type="ARBA" id="ARBA00009175"/>
    </source>
</evidence>
<feature type="chain" id="PRO_5046407249" evidence="4">
    <location>
        <begin position="27"/>
        <end position="283"/>
    </location>
</feature>
<dbReference type="InterPro" id="IPR005950">
    <property type="entry name" value="ModA"/>
</dbReference>
<accession>A0ABY4FVU0</accession>
<name>A0ABY4FVU0_9MICO</name>
<dbReference type="InterPro" id="IPR050682">
    <property type="entry name" value="ModA/WtpA"/>
</dbReference>
<dbReference type="RefSeq" id="WP_244686042.1">
    <property type="nucleotide sequence ID" value="NZ_CP095043.1"/>
</dbReference>